<organism evidence="3 4">
    <name type="scientific">Mycobacterium florentinum</name>
    <dbReference type="NCBI Taxonomy" id="292462"/>
    <lineage>
        <taxon>Bacteria</taxon>
        <taxon>Bacillati</taxon>
        <taxon>Actinomycetota</taxon>
        <taxon>Actinomycetes</taxon>
        <taxon>Mycobacteriales</taxon>
        <taxon>Mycobacteriaceae</taxon>
        <taxon>Mycobacterium</taxon>
        <taxon>Mycobacterium simiae complex</taxon>
    </lineage>
</organism>
<feature type="domain" description="Luciferase-like" evidence="2">
    <location>
        <begin position="32"/>
        <end position="345"/>
    </location>
</feature>
<dbReference type="InterPro" id="IPR050564">
    <property type="entry name" value="F420-G6PD/mer"/>
</dbReference>
<evidence type="ECO:0000313" key="4">
    <source>
        <dbReference type="Proteomes" id="UP000193010"/>
    </source>
</evidence>
<dbReference type="Gene3D" id="3.20.20.30">
    <property type="entry name" value="Luciferase-like domain"/>
    <property type="match status" value="1"/>
</dbReference>
<dbReference type="Proteomes" id="UP000193010">
    <property type="component" value="Unassembled WGS sequence"/>
</dbReference>
<dbReference type="InterPro" id="IPR011251">
    <property type="entry name" value="Luciferase-like_dom"/>
</dbReference>
<evidence type="ECO:0000313" key="3">
    <source>
        <dbReference type="EMBL" id="ORV51855.1"/>
    </source>
</evidence>
<dbReference type="GO" id="GO:0016705">
    <property type="term" value="F:oxidoreductase activity, acting on paired donors, with incorporation or reduction of molecular oxygen"/>
    <property type="evidence" value="ECO:0007669"/>
    <property type="project" value="InterPro"/>
</dbReference>
<gene>
    <name evidence="3" type="ORF">AWC05_25640</name>
</gene>
<dbReference type="Pfam" id="PF00296">
    <property type="entry name" value="Bac_luciferase"/>
    <property type="match status" value="1"/>
</dbReference>
<dbReference type="CDD" id="cd01097">
    <property type="entry name" value="Tetrahydromethanopterin_reductase"/>
    <property type="match status" value="1"/>
</dbReference>
<dbReference type="RefSeq" id="WP_085223059.1">
    <property type="nucleotide sequence ID" value="NZ_AP022576.1"/>
</dbReference>
<dbReference type="PANTHER" id="PTHR43244:SF1">
    <property type="entry name" value="5,10-METHYLENETETRAHYDROMETHANOPTERIN REDUCTASE"/>
    <property type="match status" value="1"/>
</dbReference>
<keyword evidence="1" id="KW-0560">Oxidoreductase</keyword>
<dbReference type="STRING" id="292462.AWC05_25640"/>
<dbReference type="EMBL" id="LQOV01000016">
    <property type="protein sequence ID" value="ORV51855.1"/>
    <property type="molecule type" value="Genomic_DNA"/>
</dbReference>
<dbReference type="InterPro" id="IPR036661">
    <property type="entry name" value="Luciferase-like_sf"/>
</dbReference>
<protein>
    <submittedName>
        <fullName evidence="3">Photosystem I reaction center subunit VIII</fullName>
    </submittedName>
</protein>
<keyword evidence="4" id="KW-1185">Reference proteome</keyword>
<accession>A0A1X1U4T6</accession>
<proteinExistence type="predicted"/>
<name>A0A1X1U4T6_MYCFL</name>
<dbReference type="PANTHER" id="PTHR43244">
    <property type="match status" value="1"/>
</dbReference>
<dbReference type="AlphaFoldDB" id="A0A1X1U4T6"/>
<dbReference type="SUPFAM" id="SSF51679">
    <property type="entry name" value="Bacterial luciferase-like"/>
    <property type="match status" value="1"/>
</dbReference>
<reference evidence="3 4" key="1">
    <citation type="submission" date="2016-01" db="EMBL/GenBank/DDBJ databases">
        <title>The new phylogeny of the genus Mycobacterium.</title>
        <authorList>
            <person name="Tarcisio F."/>
            <person name="Conor M."/>
            <person name="Antonella G."/>
            <person name="Elisabetta G."/>
            <person name="Giulia F.S."/>
            <person name="Sara T."/>
            <person name="Anna F."/>
            <person name="Clotilde B."/>
            <person name="Roberto B."/>
            <person name="Veronica D.S."/>
            <person name="Fabio R."/>
            <person name="Monica P."/>
            <person name="Olivier J."/>
            <person name="Enrico T."/>
            <person name="Nicola S."/>
        </authorList>
    </citation>
    <scope>NUCLEOTIDE SEQUENCE [LARGE SCALE GENOMIC DNA]</scope>
    <source>
        <strain evidence="3 4">DSM 44852</strain>
    </source>
</reference>
<sequence>MLKVGLIEQPLHTRCAPTALVSLGYLSAVGTGADSYWLPDHINSLFPPAVMTPKYVGAARLVSDIEAHYDPWTVLGHLVARNQWGRRRLGIGVTDAGRRNPAVTAQAAATLHLLTRGRTILGIGTGARASNEPYGVDWSKPVARFEEAVATIRALWDSGGELITRDSSFFPLHNAAFRLPPYRGTWPRIWIASHGPRMLRATGRYADGWFPAAFQYRPKDYAAGLQAIRSAASDAGRDPLSVTAAGMFFVLTGYNRDHIDEALNAHPIKAIALNSSARVWARHGVCHPLGEDFAGGQDIIPQTLDEQKVLSLTADVPTSVLRETLLAGTPAEVVEQVAEWRDHGLQYAVMSNVSGIQRSLSRGLAASLPFSSILRGLRRL</sequence>
<evidence type="ECO:0000259" key="2">
    <source>
        <dbReference type="Pfam" id="PF00296"/>
    </source>
</evidence>
<comment type="caution">
    <text evidence="3">The sequence shown here is derived from an EMBL/GenBank/DDBJ whole genome shotgun (WGS) entry which is preliminary data.</text>
</comment>
<evidence type="ECO:0000256" key="1">
    <source>
        <dbReference type="ARBA" id="ARBA00023002"/>
    </source>
</evidence>